<dbReference type="SMART" id="SM00347">
    <property type="entry name" value="HTH_MARR"/>
    <property type="match status" value="1"/>
</dbReference>
<dbReference type="Proteomes" id="UP000239724">
    <property type="component" value="Unassembled WGS sequence"/>
</dbReference>
<gene>
    <name evidence="5" type="ORF">CCS01_28215</name>
</gene>
<keyword evidence="6" id="KW-1185">Reference proteome</keyword>
<dbReference type="PANTHER" id="PTHR35790:SF4">
    <property type="entry name" value="HTH-TYPE TRANSCRIPTIONAL REGULATOR PCHR"/>
    <property type="match status" value="1"/>
</dbReference>
<dbReference type="InterPro" id="IPR052067">
    <property type="entry name" value="Metal_resp_HTH_trans_reg"/>
</dbReference>
<evidence type="ECO:0000259" key="4">
    <source>
        <dbReference type="PROSITE" id="PS50995"/>
    </source>
</evidence>
<dbReference type="InterPro" id="IPR000835">
    <property type="entry name" value="HTH_MarR-typ"/>
</dbReference>
<keyword evidence="1" id="KW-0805">Transcription regulation</keyword>
<reference evidence="5 6" key="1">
    <citation type="journal article" date="2018" name="Arch. Microbiol.">
        <title>New insights into the metabolic potential of the phototrophic purple bacterium Rhodopila globiformis DSM 161(T) from its draft genome sequence and evidence for a vanadium-dependent nitrogenase.</title>
        <authorList>
            <person name="Imhoff J.F."/>
            <person name="Rahn T."/>
            <person name="Kunzel S."/>
            <person name="Neulinger S.C."/>
        </authorList>
    </citation>
    <scope>NUCLEOTIDE SEQUENCE [LARGE SCALE GENOMIC DNA]</scope>
    <source>
        <strain evidence="5 6">DSM 161</strain>
    </source>
</reference>
<organism evidence="5 6">
    <name type="scientific">Rhodopila globiformis</name>
    <name type="common">Rhodopseudomonas globiformis</name>
    <dbReference type="NCBI Taxonomy" id="1071"/>
    <lineage>
        <taxon>Bacteria</taxon>
        <taxon>Pseudomonadati</taxon>
        <taxon>Pseudomonadota</taxon>
        <taxon>Alphaproteobacteria</taxon>
        <taxon>Acetobacterales</taxon>
        <taxon>Acetobacteraceae</taxon>
        <taxon>Rhodopila</taxon>
    </lineage>
</organism>
<dbReference type="Pfam" id="PF12802">
    <property type="entry name" value="MarR_2"/>
    <property type="match status" value="1"/>
</dbReference>
<sequence length="167" mass="18002">MKEPIQTDGNGSAEDFRLEEFLPFRLAVASEGVSRVIARNYLTRSGLGMPEWRLLAAVGRFSVLSPTAAGERTSMDKVKVSRAAASLVARGLLRQAQDPADGRGRLLRLTRKGASLYAGIKPMAEQIETTLAAGLSRTEWNALHKALGRLMEHAQAINAGSPDSDVD</sequence>
<comment type="caution">
    <text evidence="5">The sequence shown here is derived from an EMBL/GenBank/DDBJ whole genome shotgun (WGS) entry which is preliminary data.</text>
</comment>
<dbReference type="PROSITE" id="PS50995">
    <property type="entry name" value="HTH_MARR_2"/>
    <property type="match status" value="1"/>
</dbReference>
<feature type="domain" description="HTH marR-type" evidence="4">
    <location>
        <begin position="19"/>
        <end position="152"/>
    </location>
</feature>
<evidence type="ECO:0000256" key="3">
    <source>
        <dbReference type="ARBA" id="ARBA00023163"/>
    </source>
</evidence>
<proteinExistence type="predicted"/>
<dbReference type="InterPro" id="IPR036388">
    <property type="entry name" value="WH-like_DNA-bd_sf"/>
</dbReference>
<evidence type="ECO:0000313" key="5">
    <source>
        <dbReference type="EMBL" id="PPQ27025.1"/>
    </source>
</evidence>
<keyword evidence="3" id="KW-0804">Transcription</keyword>
<dbReference type="GO" id="GO:0003677">
    <property type="term" value="F:DNA binding"/>
    <property type="evidence" value="ECO:0007669"/>
    <property type="project" value="UniProtKB-KW"/>
</dbReference>
<evidence type="ECO:0000313" key="6">
    <source>
        <dbReference type="Proteomes" id="UP000239724"/>
    </source>
</evidence>
<dbReference type="InterPro" id="IPR036390">
    <property type="entry name" value="WH_DNA-bd_sf"/>
</dbReference>
<dbReference type="GO" id="GO:0003700">
    <property type="term" value="F:DNA-binding transcription factor activity"/>
    <property type="evidence" value="ECO:0007669"/>
    <property type="project" value="InterPro"/>
</dbReference>
<evidence type="ECO:0000256" key="1">
    <source>
        <dbReference type="ARBA" id="ARBA00023015"/>
    </source>
</evidence>
<name>A0A2S6MXD8_RHOGL</name>
<dbReference type="EMBL" id="NHRY01000263">
    <property type="protein sequence ID" value="PPQ27025.1"/>
    <property type="molecule type" value="Genomic_DNA"/>
</dbReference>
<dbReference type="PANTHER" id="PTHR35790">
    <property type="entry name" value="HTH-TYPE TRANSCRIPTIONAL REGULATOR PCHR"/>
    <property type="match status" value="1"/>
</dbReference>
<accession>A0A2S6MXD8</accession>
<protein>
    <recommendedName>
        <fullName evidence="4">HTH marR-type domain-containing protein</fullName>
    </recommendedName>
</protein>
<dbReference type="AlphaFoldDB" id="A0A2S6MXD8"/>
<dbReference type="SUPFAM" id="SSF46785">
    <property type="entry name" value="Winged helix' DNA-binding domain"/>
    <property type="match status" value="1"/>
</dbReference>
<keyword evidence="2" id="KW-0238">DNA-binding</keyword>
<evidence type="ECO:0000256" key="2">
    <source>
        <dbReference type="ARBA" id="ARBA00023125"/>
    </source>
</evidence>
<dbReference type="OrthoDB" id="8906692at2"/>
<dbReference type="Gene3D" id="1.10.10.10">
    <property type="entry name" value="Winged helix-like DNA-binding domain superfamily/Winged helix DNA-binding domain"/>
    <property type="match status" value="1"/>
</dbReference>
<dbReference type="RefSeq" id="WP_104522165.1">
    <property type="nucleotide sequence ID" value="NZ_NHRY01000263.1"/>
</dbReference>